<dbReference type="SUPFAM" id="SSF53448">
    <property type="entry name" value="Nucleotide-diphospho-sugar transferases"/>
    <property type="match status" value="1"/>
</dbReference>
<name>W1YAF8_9ZZZZ</name>
<dbReference type="PANTHER" id="PTHR22916:SF3">
    <property type="entry name" value="UDP-GLCNAC:BETAGAL BETA-1,3-N-ACETYLGLUCOSAMINYLTRANSFERASE-LIKE PROTEIN 1"/>
    <property type="match status" value="1"/>
</dbReference>
<dbReference type="Pfam" id="PF00535">
    <property type="entry name" value="Glycos_transf_2"/>
    <property type="match status" value="1"/>
</dbReference>
<evidence type="ECO:0000313" key="2">
    <source>
        <dbReference type="EMBL" id="ETJ38680.1"/>
    </source>
</evidence>
<dbReference type="InterPro" id="IPR029044">
    <property type="entry name" value="Nucleotide-diphossugar_trans"/>
</dbReference>
<dbReference type="EMBL" id="AZMM01007275">
    <property type="protein sequence ID" value="ETJ38680.1"/>
    <property type="molecule type" value="Genomic_DNA"/>
</dbReference>
<comment type="caution">
    <text evidence="2">The sequence shown here is derived from an EMBL/GenBank/DDBJ whole genome shotgun (WGS) entry which is preliminary data.</text>
</comment>
<dbReference type="InterPro" id="IPR001173">
    <property type="entry name" value="Glyco_trans_2-like"/>
</dbReference>
<gene>
    <name evidence="2" type="ORF">Q604_UNBC07275G0001</name>
</gene>
<feature type="domain" description="Glycosyltransferase 2-like" evidence="1">
    <location>
        <begin position="5"/>
        <end position="134"/>
    </location>
</feature>
<dbReference type="Gene3D" id="3.90.550.10">
    <property type="entry name" value="Spore Coat Polysaccharide Biosynthesis Protein SpsA, Chain A"/>
    <property type="match status" value="1"/>
</dbReference>
<dbReference type="GO" id="GO:0016758">
    <property type="term" value="F:hexosyltransferase activity"/>
    <property type="evidence" value="ECO:0007669"/>
    <property type="project" value="UniProtKB-ARBA"/>
</dbReference>
<protein>
    <recommendedName>
        <fullName evidence="1">Glycosyltransferase 2-like domain-containing protein</fullName>
    </recommendedName>
</protein>
<accession>W1YAF8</accession>
<organism evidence="2">
    <name type="scientific">human gut metagenome</name>
    <dbReference type="NCBI Taxonomy" id="408170"/>
    <lineage>
        <taxon>unclassified sequences</taxon>
        <taxon>metagenomes</taxon>
        <taxon>organismal metagenomes</taxon>
    </lineage>
</organism>
<reference evidence="2" key="1">
    <citation type="submission" date="2013-12" db="EMBL/GenBank/DDBJ databases">
        <title>A Varibaculum cambriense genome reconstructed from a premature infant gut community with otherwise low bacterial novelty that shifts toward anaerobic metabolism during the third week of life.</title>
        <authorList>
            <person name="Brown C.T."/>
            <person name="Sharon I."/>
            <person name="Thomas B.C."/>
            <person name="Castelle C.J."/>
            <person name="Morowitz M.J."/>
            <person name="Banfield J.F."/>
        </authorList>
    </citation>
    <scope>NUCLEOTIDE SEQUENCE</scope>
</reference>
<dbReference type="AlphaFoldDB" id="W1YAF8"/>
<sequence length="294" mass="34325">MSTVTILTPTYNRAEELTRLYESIKKQNNQNFEWLIVDDGSTDNTEFLVNNWLKESKNFHYIKKENGGKHTALNAGIKEINSLLTFIVDSDDWLLPNAIEEVINSYEKYKREDICGIAFLRQSNKGGYLTNKLVPENGWIEDYCTCRIGRNITGDMAEVWMTSCLKEYPFPEFKGEKFLSEDVVWIAMAQRYKMVFLNKAIYISDYLDGGLTKNRRLHNIKSPKGCMYRGELQLKTNLSLKQHCKAMMYYIVYGKTAGYKINELLKNIDNKLLFVIWLIPSMVLYKLWNGKYKV</sequence>
<proteinExistence type="predicted"/>
<dbReference type="CDD" id="cd00761">
    <property type="entry name" value="Glyco_tranf_GTA_type"/>
    <property type="match status" value="1"/>
</dbReference>
<dbReference type="PANTHER" id="PTHR22916">
    <property type="entry name" value="GLYCOSYLTRANSFERASE"/>
    <property type="match status" value="1"/>
</dbReference>
<evidence type="ECO:0000259" key="1">
    <source>
        <dbReference type="Pfam" id="PF00535"/>
    </source>
</evidence>